<name>A0A9N7YDV7_PLEPL</name>
<reference evidence="2" key="1">
    <citation type="submission" date="2020-03" db="EMBL/GenBank/DDBJ databases">
        <authorList>
            <person name="Weist P."/>
        </authorList>
    </citation>
    <scope>NUCLEOTIDE SEQUENCE</scope>
</reference>
<protein>
    <submittedName>
        <fullName evidence="2">Uncharacterized protein</fullName>
    </submittedName>
</protein>
<dbReference type="EMBL" id="CADEAL010000609">
    <property type="protein sequence ID" value="CAB1422747.1"/>
    <property type="molecule type" value="Genomic_DNA"/>
</dbReference>
<evidence type="ECO:0000313" key="2">
    <source>
        <dbReference type="EMBL" id="CAB1422747.1"/>
    </source>
</evidence>
<comment type="caution">
    <text evidence="2">The sequence shown here is derived from an EMBL/GenBank/DDBJ whole genome shotgun (WGS) entry which is preliminary data.</text>
</comment>
<accession>A0A9N7YDV7</accession>
<feature type="region of interest" description="Disordered" evidence="1">
    <location>
        <begin position="1"/>
        <end position="28"/>
    </location>
</feature>
<evidence type="ECO:0000256" key="1">
    <source>
        <dbReference type="SAM" id="MobiDB-lite"/>
    </source>
</evidence>
<dbReference type="Proteomes" id="UP001153269">
    <property type="component" value="Unassembled WGS sequence"/>
</dbReference>
<gene>
    <name evidence="2" type="ORF">PLEPLA_LOCUS10665</name>
</gene>
<organism evidence="2 3">
    <name type="scientific">Pleuronectes platessa</name>
    <name type="common">European plaice</name>
    <dbReference type="NCBI Taxonomy" id="8262"/>
    <lineage>
        <taxon>Eukaryota</taxon>
        <taxon>Metazoa</taxon>
        <taxon>Chordata</taxon>
        <taxon>Craniata</taxon>
        <taxon>Vertebrata</taxon>
        <taxon>Euteleostomi</taxon>
        <taxon>Actinopterygii</taxon>
        <taxon>Neopterygii</taxon>
        <taxon>Teleostei</taxon>
        <taxon>Neoteleostei</taxon>
        <taxon>Acanthomorphata</taxon>
        <taxon>Carangaria</taxon>
        <taxon>Pleuronectiformes</taxon>
        <taxon>Pleuronectoidei</taxon>
        <taxon>Pleuronectidae</taxon>
        <taxon>Pleuronectes</taxon>
    </lineage>
</organism>
<sequence length="291" mass="32285">MESAESDGKQMRYGVSGAPGKIKKEPRCVVPSAPSNRLARKVYPQCGEVHGSWAQQTGTEVEDGGGPQTPLWSQPSSVHVHLPKACSEQEVSLQRSWLSYCLKFFNVTPPSLSASAETWDLDKTTGDENQVESMETVCASALRAVGIQANTMYVTEATNATQTWTQQERCQRIWKSRECAIQTWSVQALRWRLWRCRASVTVGASPKLKPTINTEQLAHSVRLTVTWSSHGDVLMLKYGTTVGRACQDTRHSSRGRLMSGMGPGRDIMRVLRCVMDLRSQRSMCEKSGTVC</sequence>
<proteinExistence type="predicted"/>
<feature type="compositionally biased region" description="Basic and acidic residues" evidence="1">
    <location>
        <begin position="1"/>
        <end position="10"/>
    </location>
</feature>
<keyword evidence="3" id="KW-1185">Reference proteome</keyword>
<dbReference type="AlphaFoldDB" id="A0A9N7YDV7"/>
<evidence type="ECO:0000313" key="3">
    <source>
        <dbReference type="Proteomes" id="UP001153269"/>
    </source>
</evidence>